<keyword evidence="2 5" id="KW-0812">Transmembrane</keyword>
<keyword evidence="4 5" id="KW-0472">Membrane</keyword>
<dbReference type="InterPro" id="IPR051572">
    <property type="entry name" value="VTC_Complex_Subunit"/>
</dbReference>
<evidence type="ECO:0000256" key="5">
    <source>
        <dbReference type="SAM" id="Phobius"/>
    </source>
</evidence>
<evidence type="ECO:0000313" key="8">
    <source>
        <dbReference type="Proteomes" id="UP000807342"/>
    </source>
</evidence>
<accession>A0A9P6BX15</accession>
<dbReference type="OrthoDB" id="2243669at2759"/>
<comment type="subcellular location">
    <subcellularLocation>
        <location evidence="1">Endomembrane system</location>
        <topology evidence="1">Multi-pass membrane protein</topology>
    </subcellularLocation>
</comment>
<proteinExistence type="predicted"/>
<dbReference type="PANTHER" id="PTHR46140:SF2">
    <property type="entry name" value="VACUOLAR TRANSPORTER CHAPERONE 3 COMPLEX SUBUNIT 3-RELATED"/>
    <property type="match status" value="1"/>
</dbReference>
<evidence type="ECO:0000259" key="6">
    <source>
        <dbReference type="Pfam" id="PF02656"/>
    </source>
</evidence>
<name>A0A9P6BX15_9AGAR</name>
<dbReference type="EMBL" id="MU152086">
    <property type="protein sequence ID" value="KAF9441068.1"/>
    <property type="molecule type" value="Genomic_DNA"/>
</dbReference>
<feature type="transmembrane region" description="Helical" evidence="5">
    <location>
        <begin position="93"/>
        <end position="116"/>
    </location>
</feature>
<feature type="domain" description="DUF202" evidence="6">
    <location>
        <begin position="59"/>
        <end position="121"/>
    </location>
</feature>
<dbReference type="GO" id="GO:0000329">
    <property type="term" value="C:fungal-type vacuole membrane"/>
    <property type="evidence" value="ECO:0007669"/>
    <property type="project" value="TreeGrafter"/>
</dbReference>
<dbReference type="GO" id="GO:0033254">
    <property type="term" value="C:vacuolar transporter chaperone complex"/>
    <property type="evidence" value="ECO:0007669"/>
    <property type="project" value="TreeGrafter"/>
</dbReference>
<dbReference type="Proteomes" id="UP000807342">
    <property type="component" value="Unassembled WGS sequence"/>
</dbReference>
<evidence type="ECO:0000313" key="7">
    <source>
        <dbReference type="EMBL" id="KAF9441068.1"/>
    </source>
</evidence>
<keyword evidence="8" id="KW-1185">Reference proteome</keyword>
<dbReference type="GO" id="GO:0012505">
    <property type="term" value="C:endomembrane system"/>
    <property type="evidence" value="ECO:0007669"/>
    <property type="project" value="UniProtKB-SubCell"/>
</dbReference>
<evidence type="ECO:0000256" key="1">
    <source>
        <dbReference type="ARBA" id="ARBA00004127"/>
    </source>
</evidence>
<dbReference type="AlphaFoldDB" id="A0A9P6BX15"/>
<dbReference type="Pfam" id="PF02656">
    <property type="entry name" value="DUF202"/>
    <property type="match status" value="1"/>
</dbReference>
<dbReference type="PANTHER" id="PTHR46140">
    <property type="entry name" value="VACUOLAR TRANSPORTER CHAPERONE 1-RELATED"/>
    <property type="match status" value="1"/>
</dbReference>
<keyword evidence="3 5" id="KW-1133">Transmembrane helix</keyword>
<gene>
    <name evidence="7" type="ORF">P691DRAFT_619306</name>
</gene>
<feature type="non-terminal residue" evidence="7">
    <location>
        <position position="1"/>
    </location>
</feature>
<evidence type="ECO:0000256" key="2">
    <source>
        <dbReference type="ARBA" id="ARBA00022692"/>
    </source>
</evidence>
<evidence type="ECO:0000256" key="3">
    <source>
        <dbReference type="ARBA" id="ARBA00022989"/>
    </source>
</evidence>
<reference evidence="7" key="1">
    <citation type="submission" date="2020-11" db="EMBL/GenBank/DDBJ databases">
        <authorList>
            <consortium name="DOE Joint Genome Institute"/>
            <person name="Ahrendt S."/>
            <person name="Riley R."/>
            <person name="Andreopoulos W."/>
            <person name="Labutti K."/>
            <person name="Pangilinan J."/>
            <person name="Ruiz-Duenas F.J."/>
            <person name="Barrasa J.M."/>
            <person name="Sanchez-Garcia M."/>
            <person name="Camarero S."/>
            <person name="Miyauchi S."/>
            <person name="Serrano A."/>
            <person name="Linde D."/>
            <person name="Babiker R."/>
            <person name="Drula E."/>
            <person name="Ayuso-Fernandez I."/>
            <person name="Pacheco R."/>
            <person name="Padilla G."/>
            <person name="Ferreira P."/>
            <person name="Barriuso J."/>
            <person name="Kellner H."/>
            <person name="Castanera R."/>
            <person name="Alfaro M."/>
            <person name="Ramirez L."/>
            <person name="Pisabarro A.G."/>
            <person name="Kuo A."/>
            <person name="Tritt A."/>
            <person name="Lipzen A."/>
            <person name="He G."/>
            <person name="Yan M."/>
            <person name="Ng V."/>
            <person name="Cullen D."/>
            <person name="Martin F."/>
            <person name="Rosso M.-N."/>
            <person name="Henrissat B."/>
            <person name="Hibbett D."/>
            <person name="Martinez A.T."/>
            <person name="Grigoriev I.V."/>
        </authorList>
    </citation>
    <scope>NUCLEOTIDE SEQUENCE</scope>
    <source>
        <strain evidence="7">MF-IS2</strain>
    </source>
</reference>
<feature type="non-terminal residue" evidence="7">
    <location>
        <position position="138"/>
    </location>
</feature>
<evidence type="ECO:0000256" key="4">
    <source>
        <dbReference type="ARBA" id="ARBA00023136"/>
    </source>
</evidence>
<feature type="transmembrane region" description="Helical" evidence="5">
    <location>
        <begin position="68"/>
        <end position="87"/>
    </location>
</feature>
<comment type="caution">
    <text evidence="7">The sequence shown here is derived from an EMBL/GenBank/DDBJ whole genome shotgun (WGS) entry which is preliminary data.</text>
</comment>
<protein>
    <recommendedName>
        <fullName evidence="6">DUF202 domain-containing protein</fullName>
    </recommendedName>
</protein>
<organism evidence="7 8">
    <name type="scientific">Macrolepiota fuliginosa MF-IS2</name>
    <dbReference type="NCBI Taxonomy" id="1400762"/>
    <lineage>
        <taxon>Eukaryota</taxon>
        <taxon>Fungi</taxon>
        <taxon>Dikarya</taxon>
        <taxon>Basidiomycota</taxon>
        <taxon>Agaricomycotina</taxon>
        <taxon>Agaricomycetes</taxon>
        <taxon>Agaricomycetidae</taxon>
        <taxon>Agaricales</taxon>
        <taxon>Agaricineae</taxon>
        <taxon>Agaricaceae</taxon>
        <taxon>Macrolepiota</taxon>
    </lineage>
</organism>
<dbReference type="InterPro" id="IPR003807">
    <property type="entry name" value="DUF202"/>
</dbReference>
<sequence length="138" mass="15864">SVLRRLRRPAWYTRADAIPETQPDGEGQQPAVHEHHSINMPSQVRVPKKMSTPIRVEGKVWFANERTWVSWLNISVVLATLSLVLFNSSKDNIATYFAYTYAIISVCTLVYGWALYQHRISMIRRRDPGHFDNLVGPV</sequence>